<dbReference type="Proteomes" id="UP000058599">
    <property type="component" value="Chromosome"/>
</dbReference>
<dbReference type="KEGG" id="sgi:SGRAN_2454"/>
<dbReference type="AlphaFoldDB" id="A0AA86L4C2"/>
<dbReference type="RefSeq" id="WP_067184025.1">
    <property type="nucleotide sequence ID" value="NZ_CP012199.1"/>
</dbReference>
<reference evidence="1 2" key="1">
    <citation type="journal article" date="2016" name="BMC Genomics">
        <title>Genomic analysis of the nitrate-respiring Sphingopyxis granuli (formerly Sphingomonas macrogoltabida) strain TFA.</title>
        <authorList>
            <person name="Garcia-Romero I."/>
            <person name="Perez-Pulido A.J."/>
            <person name="Gonzalez-Flores Y.E."/>
            <person name="Reyes-Ramirez F."/>
            <person name="Santero E."/>
            <person name="Floriano B."/>
        </authorList>
    </citation>
    <scope>NUCLEOTIDE SEQUENCE [LARGE SCALE GENOMIC DNA]</scope>
    <source>
        <strain evidence="1 2">TFA</strain>
    </source>
</reference>
<evidence type="ECO:0000313" key="1">
    <source>
        <dbReference type="EMBL" id="AMG74815.1"/>
    </source>
</evidence>
<dbReference type="EMBL" id="CP012199">
    <property type="protein sequence ID" value="AMG74815.1"/>
    <property type="molecule type" value="Genomic_DNA"/>
</dbReference>
<proteinExistence type="predicted"/>
<keyword evidence="2" id="KW-1185">Reference proteome</keyword>
<gene>
    <name evidence="1" type="primary">fixH</name>
    <name evidence="1" type="ORF">SGRAN_2454</name>
</gene>
<evidence type="ECO:0000313" key="2">
    <source>
        <dbReference type="Proteomes" id="UP000058599"/>
    </source>
</evidence>
<organism evidence="1 2">
    <name type="scientific">Sphingopyxis granuli</name>
    <dbReference type="NCBI Taxonomy" id="267128"/>
    <lineage>
        <taxon>Bacteria</taxon>
        <taxon>Pseudomonadati</taxon>
        <taxon>Pseudomonadota</taxon>
        <taxon>Alphaproteobacteria</taxon>
        <taxon>Sphingomonadales</taxon>
        <taxon>Sphingomonadaceae</taxon>
        <taxon>Sphingopyxis</taxon>
    </lineage>
</organism>
<protein>
    <submittedName>
        <fullName evidence="1">Integral membrane protein linked to a cation pump-like protein</fullName>
    </submittedName>
</protein>
<dbReference type="InterPro" id="IPR008620">
    <property type="entry name" value="FixH"/>
</dbReference>
<sequence length="148" mass="16369">MNRPFTGRHMALVLVGFFGTIIAVNVVMARYAASTFGGIVVENSYVASQHFNKWLDDAEAERALGWDAVTAWRPDGRLLVTLKGPGEEASVAGVARHPLGRLPDRALRFEAIGEGRYLSHEAVPEGRWTLRLAVADGAQRWRREEALQ</sequence>
<accession>A0AA86L4C2</accession>
<dbReference type="Pfam" id="PF05751">
    <property type="entry name" value="FixH"/>
    <property type="match status" value="1"/>
</dbReference>
<name>A0AA86L4C2_9SPHN</name>